<sequence>MIRTIFWGIIIIGIGVWIWLANLGIVTSGIIFHRDWPVIIIIVGLMTVAEGISWCARRRRR</sequence>
<gene>
    <name evidence="3" type="ORF">CH330_02955</name>
</gene>
<evidence type="ECO:0000256" key="1">
    <source>
        <dbReference type="SAM" id="Phobius"/>
    </source>
</evidence>
<dbReference type="InterPro" id="IPR043726">
    <property type="entry name" value="LiaI-LiaF-like_TM1"/>
</dbReference>
<keyword evidence="1" id="KW-1133">Transmembrane helix</keyword>
<evidence type="ECO:0000259" key="2">
    <source>
        <dbReference type="Pfam" id="PF18917"/>
    </source>
</evidence>
<dbReference type="Proteomes" id="UP000215559">
    <property type="component" value="Unassembled WGS sequence"/>
</dbReference>
<dbReference type="AlphaFoldDB" id="A0A235BVH9"/>
<feature type="transmembrane region" description="Helical" evidence="1">
    <location>
        <begin position="7"/>
        <end position="32"/>
    </location>
</feature>
<feature type="transmembrane region" description="Helical" evidence="1">
    <location>
        <begin position="38"/>
        <end position="56"/>
    </location>
</feature>
<dbReference type="Pfam" id="PF18917">
    <property type="entry name" value="LiaI-LiaF-like_TM1"/>
    <property type="match status" value="1"/>
</dbReference>
<name>A0A235BVH9_UNCW3</name>
<evidence type="ECO:0000313" key="3">
    <source>
        <dbReference type="EMBL" id="OYD16390.1"/>
    </source>
</evidence>
<evidence type="ECO:0000313" key="4">
    <source>
        <dbReference type="Proteomes" id="UP000215559"/>
    </source>
</evidence>
<accession>A0A235BVH9</accession>
<comment type="caution">
    <text evidence="3">The sequence shown here is derived from an EMBL/GenBank/DDBJ whole genome shotgun (WGS) entry which is preliminary data.</text>
</comment>
<organism evidence="3 4">
    <name type="scientific">candidate division WOR-3 bacterium JGI_Cruoil_03_51_56</name>
    <dbReference type="NCBI Taxonomy" id="1973747"/>
    <lineage>
        <taxon>Bacteria</taxon>
        <taxon>Bacteria division WOR-3</taxon>
    </lineage>
</organism>
<reference evidence="3 4" key="1">
    <citation type="submission" date="2017-07" db="EMBL/GenBank/DDBJ databases">
        <title>Recovery of genomes from metagenomes via a dereplication, aggregation, and scoring strategy.</title>
        <authorList>
            <person name="Sieber C.M."/>
            <person name="Probst A.J."/>
            <person name="Sharrar A."/>
            <person name="Thomas B.C."/>
            <person name="Hess M."/>
            <person name="Tringe S.G."/>
            <person name="Banfield J.F."/>
        </authorList>
    </citation>
    <scope>NUCLEOTIDE SEQUENCE [LARGE SCALE GENOMIC DNA]</scope>
    <source>
        <strain evidence="3">JGI_Cruoil_03_51_56</strain>
    </source>
</reference>
<protein>
    <recommendedName>
        <fullName evidence="2">LiaI-LiaF-like transmembrane region domain-containing protein</fullName>
    </recommendedName>
</protein>
<proteinExistence type="predicted"/>
<keyword evidence="1" id="KW-0472">Membrane</keyword>
<feature type="domain" description="LiaI-LiaF-like transmembrane region" evidence="2">
    <location>
        <begin position="5"/>
        <end position="46"/>
    </location>
</feature>
<dbReference type="EMBL" id="NOZP01000053">
    <property type="protein sequence ID" value="OYD16390.1"/>
    <property type="molecule type" value="Genomic_DNA"/>
</dbReference>
<keyword evidence="1" id="KW-0812">Transmembrane</keyword>